<evidence type="ECO:0000313" key="1">
    <source>
        <dbReference type="EMBL" id="KAJ8387829.1"/>
    </source>
</evidence>
<protein>
    <recommendedName>
        <fullName evidence="3">TTF-type domain-containing protein</fullName>
    </recommendedName>
</protein>
<keyword evidence="2" id="KW-1185">Reference proteome</keyword>
<dbReference type="Proteomes" id="UP001221898">
    <property type="component" value="Unassembled WGS sequence"/>
</dbReference>
<comment type="caution">
    <text evidence="1">The sequence shown here is derived from an EMBL/GenBank/DDBJ whole genome shotgun (WGS) entry which is preliminary data.</text>
</comment>
<dbReference type="AlphaFoldDB" id="A0AAD7RP66"/>
<accession>A0AAD7RP66</accession>
<reference evidence="1" key="1">
    <citation type="journal article" date="2023" name="Science">
        <title>Genome structures resolve the early diversification of teleost fishes.</title>
        <authorList>
            <person name="Parey E."/>
            <person name="Louis A."/>
            <person name="Montfort J."/>
            <person name="Bouchez O."/>
            <person name="Roques C."/>
            <person name="Iampietro C."/>
            <person name="Lluch J."/>
            <person name="Castinel A."/>
            <person name="Donnadieu C."/>
            <person name="Desvignes T."/>
            <person name="Floi Bucao C."/>
            <person name="Jouanno E."/>
            <person name="Wen M."/>
            <person name="Mejri S."/>
            <person name="Dirks R."/>
            <person name="Jansen H."/>
            <person name="Henkel C."/>
            <person name="Chen W.J."/>
            <person name="Zahm M."/>
            <person name="Cabau C."/>
            <person name="Klopp C."/>
            <person name="Thompson A.W."/>
            <person name="Robinson-Rechavi M."/>
            <person name="Braasch I."/>
            <person name="Lecointre G."/>
            <person name="Bobe J."/>
            <person name="Postlethwait J.H."/>
            <person name="Berthelot C."/>
            <person name="Roest Crollius H."/>
            <person name="Guiguen Y."/>
        </authorList>
    </citation>
    <scope>NUCLEOTIDE SEQUENCE</scope>
    <source>
        <strain evidence="1">NC1722</strain>
    </source>
</reference>
<name>A0AAD7RP66_9TELE</name>
<sequence>MAESETKCAAPGLHTLEPEYVTAHSGVSELHHTHTLLIETETGLAFPLTGDPIKTESFDSTELGYVPHLHPDQIKTETDDGGYLQTEQDSDLQDIKCVTIISDQVKCESSESCQPTMSEGGEEMDLVADLLSKPFSRQTFQEKLDIVKKGRATPKLASLSQPGKGFVRHFQSTNYERYPWLTGSEEHCKLYCWECLLFATDRHGVWSHTGFVNLTCLTKAATRHQSTAGHLQATVLSKTFGETRVDLQLSEQVLRETELHNEKVKKNRKS</sequence>
<evidence type="ECO:0008006" key="3">
    <source>
        <dbReference type="Google" id="ProtNLM"/>
    </source>
</evidence>
<organism evidence="1 2">
    <name type="scientific">Aldrovandia affinis</name>
    <dbReference type="NCBI Taxonomy" id="143900"/>
    <lineage>
        <taxon>Eukaryota</taxon>
        <taxon>Metazoa</taxon>
        <taxon>Chordata</taxon>
        <taxon>Craniata</taxon>
        <taxon>Vertebrata</taxon>
        <taxon>Euteleostomi</taxon>
        <taxon>Actinopterygii</taxon>
        <taxon>Neopterygii</taxon>
        <taxon>Teleostei</taxon>
        <taxon>Notacanthiformes</taxon>
        <taxon>Halosauridae</taxon>
        <taxon>Aldrovandia</taxon>
    </lineage>
</organism>
<proteinExistence type="predicted"/>
<gene>
    <name evidence="1" type="ORF">AAFF_G00149780</name>
</gene>
<dbReference type="EMBL" id="JAINUG010000205">
    <property type="protein sequence ID" value="KAJ8387829.1"/>
    <property type="molecule type" value="Genomic_DNA"/>
</dbReference>
<evidence type="ECO:0000313" key="2">
    <source>
        <dbReference type="Proteomes" id="UP001221898"/>
    </source>
</evidence>